<evidence type="ECO:0000256" key="1">
    <source>
        <dbReference type="SAM" id="MobiDB-lite"/>
    </source>
</evidence>
<dbReference type="PIRSF" id="PIRSF033111">
    <property type="entry name" value="UCP033111"/>
    <property type="match status" value="1"/>
</dbReference>
<dbReference type="Proteomes" id="UP001055911">
    <property type="component" value="Chromosome"/>
</dbReference>
<evidence type="ECO:0000313" key="3">
    <source>
        <dbReference type="EMBL" id="USS88809.1"/>
    </source>
</evidence>
<accession>A0A9Q8ZNS0</accession>
<name>A0A9Q8ZNS0_9LACO</name>
<reference evidence="3" key="1">
    <citation type="submission" date="2022-05" db="EMBL/GenBank/DDBJ databases">
        <authorList>
            <person name="Oliphant S.A."/>
            <person name="Watson-Haigh N.S."/>
            <person name="Sumby K.M."/>
            <person name="Gardner J.M."/>
            <person name="Jiranek V."/>
        </authorList>
    </citation>
    <scope>NUCLEOTIDE SEQUENCE</scope>
    <source>
        <strain evidence="3">KI4_B1</strain>
    </source>
</reference>
<feature type="transmembrane region" description="Helical" evidence="2">
    <location>
        <begin position="208"/>
        <end position="228"/>
    </location>
</feature>
<keyword evidence="4" id="KW-1185">Reference proteome</keyword>
<organism evidence="3 4">
    <name type="scientific">Fructilactobacillus cliffordii</name>
    <dbReference type="NCBI Taxonomy" id="2940299"/>
    <lineage>
        <taxon>Bacteria</taxon>
        <taxon>Bacillati</taxon>
        <taxon>Bacillota</taxon>
        <taxon>Bacilli</taxon>
        <taxon>Lactobacillales</taxon>
        <taxon>Lactobacillaceae</taxon>
        <taxon>Fructilactobacillus</taxon>
    </lineage>
</organism>
<feature type="transmembrane region" description="Helical" evidence="2">
    <location>
        <begin position="177"/>
        <end position="196"/>
    </location>
</feature>
<dbReference type="InterPro" id="IPR009214">
    <property type="entry name" value="DUF1129"/>
</dbReference>
<feature type="transmembrane region" description="Helical" evidence="2">
    <location>
        <begin position="142"/>
        <end position="168"/>
    </location>
</feature>
<protein>
    <submittedName>
        <fullName evidence="3">DUF1129 domain-containing protein</fullName>
    </submittedName>
</protein>
<gene>
    <name evidence="3" type="ORF">M3M40_04790</name>
</gene>
<dbReference type="AlphaFoldDB" id="A0A9Q8ZNS0"/>
<evidence type="ECO:0000256" key="2">
    <source>
        <dbReference type="SAM" id="Phobius"/>
    </source>
</evidence>
<feature type="region of interest" description="Disordered" evidence="1">
    <location>
        <begin position="1"/>
        <end position="23"/>
    </location>
</feature>
<evidence type="ECO:0000313" key="4">
    <source>
        <dbReference type="Proteomes" id="UP001055911"/>
    </source>
</evidence>
<dbReference type="RefSeq" id="WP_252766326.1">
    <property type="nucleotide sequence ID" value="NZ_CP097119.1"/>
</dbReference>
<feature type="transmembrane region" description="Helical" evidence="2">
    <location>
        <begin position="116"/>
        <end position="136"/>
    </location>
</feature>
<dbReference type="Pfam" id="PF06570">
    <property type="entry name" value="DUF1129"/>
    <property type="match status" value="1"/>
</dbReference>
<keyword evidence="2" id="KW-1133">Transmembrane helix</keyword>
<proteinExistence type="predicted"/>
<sequence>MATENEKRNAHVQQHRHSSQKERYEEFANLGLTKRNEEYMVKFSATLAETKYPAEKQGELIKTMVQEIIAAQKRGTTAKNLYGTVTDKVEHTLNPPKEPAGPMTKERYLTDATYNFLWFLILFNFMYGIMALMAPASAQQSGAAGITCIILSSLVAGAGMPFITQLFAPDVQHKHNWFVRAGIMALLFLIWMLVFYGTNLLPRMINPVVNPIINIVIGAIGVVAILYMRSRFKITSGIFAGRK</sequence>
<keyword evidence="2" id="KW-0472">Membrane</keyword>
<keyword evidence="2" id="KW-0812">Transmembrane</keyword>
<dbReference type="EMBL" id="CP097119">
    <property type="protein sequence ID" value="USS88809.1"/>
    <property type="molecule type" value="Genomic_DNA"/>
</dbReference>